<feature type="compositionally biased region" description="Polar residues" evidence="1">
    <location>
        <begin position="58"/>
        <end position="69"/>
    </location>
</feature>
<organism evidence="2 3">
    <name type="scientific">Entomomonas asaccharolytica</name>
    <dbReference type="NCBI Taxonomy" id="2785331"/>
    <lineage>
        <taxon>Bacteria</taxon>
        <taxon>Pseudomonadati</taxon>
        <taxon>Pseudomonadota</taxon>
        <taxon>Gammaproteobacteria</taxon>
        <taxon>Pseudomonadales</taxon>
        <taxon>Pseudomonadaceae</taxon>
        <taxon>Entomomonas</taxon>
    </lineage>
</organism>
<dbReference type="KEGG" id="eaz:JHT90_02725"/>
<dbReference type="Proteomes" id="UP000595278">
    <property type="component" value="Chromosome"/>
</dbReference>
<dbReference type="Pfam" id="PF11162">
    <property type="entry name" value="DUF2946"/>
    <property type="match status" value="1"/>
</dbReference>
<dbReference type="EMBL" id="CP067393">
    <property type="protein sequence ID" value="QQP86179.1"/>
    <property type="molecule type" value="Genomic_DNA"/>
</dbReference>
<proteinExistence type="predicted"/>
<feature type="region of interest" description="Disordered" evidence="1">
    <location>
        <begin position="48"/>
        <end position="69"/>
    </location>
</feature>
<dbReference type="AlphaFoldDB" id="A0A974RYR2"/>
<name>A0A974RYR2_9GAMM</name>
<dbReference type="InterPro" id="IPR021333">
    <property type="entry name" value="DUF2946"/>
</dbReference>
<dbReference type="RefSeq" id="WP_201093811.1">
    <property type="nucleotide sequence ID" value="NZ_CP067393.1"/>
</dbReference>
<evidence type="ECO:0000313" key="3">
    <source>
        <dbReference type="Proteomes" id="UP000595278"/>
    </source>
</evidence>
<reference evidence="2 3" key="1">
    <citation type="submission" date="2021-01" db="EMBL/GenBank/DDBJ databases">
        <title>Entomomonas sp. F2A isolated from a house cricket (Acheta domesticus).</title>
        <authorList>
            <person name="Spergser J."/>
            <person name="Busse H.-J."/>
        </authorList>
    </citation>
    <scope>NUCLEOTIDE SEQUENCE [LARGE SCALE GENOMIC DNA]</scope>
    <source>
        <strain evidence="2 3">F2A</strain>
    </source>
</reference>
<sequence length="132" mass="14831">MRLFSRKAKQHYLTCLGLFAVLMLTIGPVTSQILAMVSFASHSTTMSQHEAMDHSNHHNPTNTDQTESQTNHHQMNLCGYCDLLHTPVLTTNVTVALQAPVIHQYITPYFFSDIFSPLYNSPLSRAPPSLFI</sequence>
<evidence type="ECO:0000256" key="1">
    <source>
        <dbReference type="SAM" id="MobiDB-lite"/>
    </source>
</evidence>
<evidence type="ECO:0000313" key="2">
    <source>
        <dbReference type="EMBL" id="QQP86179.1"/>
    </source>
</evidence>
<gene>
    <name evidence="2" type="ORF">JHT90_02725</name>
</gene>
<keyword evidence="3" id="KW-1185">Reference proteome</keyword>
<accession>A0A974RYR2</accession>
<protein>
    <submittedName>
        <fullName evidence="2">DUF2946 domain-containing protein</fullName>
    </submittedName>
</protein>